<dbReference type="SUPFAM" id="SSF50891">
    <property type="entry name" value="Cyclophilin-like"/>
    <property type="match status" value="1"/>
</dbReference>
<evidence type="ECO:0000313" key="6">
    <source>
        <dbReference type="Proteomes" id="UP000320776"/>
    </source>
</evidence>
<dbReference type="SMART" id="SM00796">
    <property type="entry name" value="AHS1"/>
    <property type="match status" value="1"/>
</dbReference>
<dbReference type="KEGG" id="sted:SPTER_37720"/>
<name>A0A517DYB8_9FIRM</name>
<dbReference type="GO" id="GO:0005524">
    <property type="term" value="F:ATP binding"/>
    <property type="evidence" value="ECO:0007669"/>
    <property type="project" value="UniProtKB-KW"/>
</dbReference>
<organism evidence="5 6">
    <name type="scientific">Sporomusa termitida</name>
    <dbReference type="NCBI Taxonomy" id="2377"/>
    <lineage>
        <taxon>Bacteria</taxon>
        <taxon>Bacillati</taxon>
        <taxon>Bacillota</taxon>
        <taxon>Negativicutes</taxon>
        <taxon>Selenomonadales</taxon>
        <taxon>Sporomusaceae</taxon>
        <taxon>Sporomusa</taxon>
    </lineage>
</organism>
<sequence>MKVFPEAVKLQLAGEYGLVVEFGTVISPAINALVLQLTSLLLDLNQGGIREVVPTYRSVSIYFDPLILSRQDLTELVETLLARLNPVTMLSLPARIVNVPVCYGGVLGPDLDFVARYTGLSVREVITAHTGQPYLVYMLGFTPGFPYLGGLPAQLEVPRQETPRNKVPAGSVGIGGNQTGFYPIESTGEWWLIGRTPLKAFAPQRSKPFLVAAGDYVQFTSIGIDDYFAIRRAVAAGVYQLETIIADKRCEQI</sequence>
<dbReference type="AlphaFoldDB" id="A0A517DYB8"/>
<dbReference type="OrthoDB" id="9778567at2"/>
<keyword evidence="1" id="KW-0547">Nucleotide-binding</keyword>
<gene>
    <name evidence="5" type="primary">kipI_2</name>
    <name evidence="5" type="ORF">SPTER_37720</name>
</gene>
<dbReference type="Gene3D" id="2.40.100.10">
    <property type="entry name" value="Cyclophilin-like"/>
    <property type="match status" value="1"/>
</dbReference>
<dbReference type="EMBL" id="CP036259">
    <property type="protein sequence ID" value="QDR82347.1"/>
    <property type="molecule type" value="Genomic_DNA"/>
</dbReference>
<evidence type="ECO:0000256" key="3">
    <source>
        <dbReference type="ARBA" id="ARBA00022840"/>
    </source>
</evidence>
<dbReference type="Pfam" id="PF02682">
    <property type="entry name" value="CT_C_D"/>
    <property type="match status" value="1"/>
</dbReference>
<dbReference type="PANTHER" id="PTHR34698:SF2">
    <property type="entry name" value="5-OXOPROLINASE SUBUNIT B"/>
    <property type="match status" value="1"/>
</dbReference>
<keyword evidence="3" id="KW-0067">ATP-binding</keyword>
<dbReference type="InterPro" id="IPR029000">
    <property type="entry name" value="Cyclophilin-like_dom_sf"/>
</dbReference>
<dbReference type="GO" id="GO:0016787">
    <property type="term" value="F:hydrolase activity"/>
    <property type="evidence" value="ECO:0007669"/>
    <property type="project" value="UniProtKB-KW"/>
</dbReference>
<protein>
    <submittedName>
        <fullName evidence="5">Kinase A inhibitor</fullName>
    </submittedName>
</protein>
<keyword evidence="6" id="KW-1185">Reference proteome</keyword>
<keyword evidence="2" id="KW-0378">Hydrolase</keyword>
<dbReference type="RefSeq" id="WP_144351744.1">
    <property type="nucleotide sequence ID" value="NZ_CP036259.1"/>
</dbReference>
<proteinExistence type="predicted"/>
<dbReference type="InterPro" id="IPR003833">
    <property type="entry name" value="CT_C_D"/>
</dbReference>
<dbReference type="PANTHER" id="PTHR34698">
    <property type="entry name" value="5-OXOPROLINASE SUBUNIT B"/>
    <property type="match status" value="1"/>
</dbReference>
<evidence type="ECO:0000313" key="5">
    <source>
        <dbReference type="EMBL" id="QDR82347.1"/>
    </source>
</evidence>
<feature type="domain" description="Carboxyltransferase" evidence="4">
    <location>
        <begin position="8"/>
        <end position="211"/>
    </location>
</feature>
<dbReference type="InterPro" id="IPR010016">
    <property type="entry name" value="PxpB"/>
</dbReference>
<dbReference type="Gene3D" id="3.30.1360.40">
    <property type="match status" value="1"/>
</dbReference>
<accession>A0A517DYB8</accession>
<evidence type="ECO:0000256" key="1">
    <source>
        <dbReference type="ARBA" id="ARBA00022741"/>
    </source>
</evidence>
<evidence type="ECO:0000256" key="2">
    <source>
        <dbReference type="ARBA" id="ARBA00022801"/>
    </source>
</evidence>
<dbReference type="SUPFAM" id="SSF160467">
    <property type="entry name" value="PH0987 N-terminal domain-like"/>
    <property type="match status" value="1"/>
</dbReference>
<reference evidence="5 6" key="1">
    <citation type="submission" date="2019-02" db="EMBL/GenBank/DDBJ databases">
        <title>Closed genome of Sporomusa termitida DSM 4440.</title>
        <authorList>
            <person name="Poehlein A."/>
            <person name="Daniel R."/>
        </authorList>
    </citation>
    <scope>NUCLEOTIDE SEQUENCE [LARGE SCALE GENOMIC DNA]</scope>
    <source>
        <strain evidence="5 6">DSM 4440</strain>
    </source>
</reference>
<evidence type="ECO:0000259" key="4">
    <source>
        <dbReference type="SMART" id="SM00796"/>
    </source>
</evidence>
<dbReference type="Proteomes" id="UP000320776">
    <property type="component" value="Chromosome"/>
</dbReference>
<dbReference type="NCBIfam" id="TIGR00370">
    <property type="entry name" value="5-oxoprolinase subunit PxpB"/>
    <property type="match status" value="1"/>
</dbReference>